<dbReference type="InterPro" id="IPR010099">
    <property type="entry name" value="SDR39U1"/>
</dbReference>
<dbReference type="PANTHER" id="PTHR11092:SF0">
    <property type="entry name" value="EPIMERASE FAMILY PROTEIN SDR39U1"/>
    <property type="match status" value="1"/>
</dbReference>
<evidence type="ECO:0000256" key="1">
    <source>
        <dbReference type="ARBA" id="ARBA00009353"/>
    </source>
</evidence>
<dbReference type="InterPro" id="IPR013549">
    <property type="entry name" value="DUF1731"/>
</dbReference>
<organism evidence="4 5">
    <name type="scientific">Heliorestis convoluta</name>
    <dbReference type="NCBI Taxonomy" id="356322"/>
    <lineage>
        <taxon>Bacteria</taxon>
        <taxon>Bacillati</taxon>
        <taxon>Bacillota</taxon>
        <taxon>Clostridia</taxon>
        <taxon>Eubacteriales</taxon>
        <taxon>Heliobacteriaceae</taxon>
        <taxon>Heliorestis</taxon>
    </lineage>
</organism>
<name>A0A5Q2N4D4_9FIRM</name>
<dbReference type="Gene3D" id="3.40.50.720">
    <property type="entry name" value="NAD(P)-binding Rossmann-like Domain"/>
    <property type="match status" value="1"/>
</dbReference>
<protein>
    <submittedName>
        <fullName evidence="4">TIGR01777 family protein</fullName>
    </submittedName>
</protein>
<dbReference type="PANTHER" id="PTHR11092">
    <property type="entry name" value="SUGAR NUCLEOTIDE EPIMERASE RELATED"/>
    <property type="match status" value="1"/>
</dbReference>
<evidence type="ECO:0000313" key="4">
    <source>
        <dbReference type="EMBL" id="QGG48749.1"/>
    </source>
</evidence>
<dbReference type="AlphaFoldDB" id="A0A5Q2N4D4"/>
<sequence>MNFLVTGGTGFVGKALVTRLLEEGHQVWVPTRRREESRTASLHYLAIPREGELLPVSTMRALDGIINLAGENIAGKRWSPEVKRELRQSRITMTRSIVESLRELEKQNSLEGIMKKQPFLLSASAVGYYGTSRAHVFTEDSKVGKGFLAHLCQDWEREALVARDFGVKVALLRFGLVLGPHGGVLKKMDLPFQFGAGGIIGDGEQWISWIHRDDLIKSIFFIMEKELEGPLNIVSPQPLLMRDFMKGLGKVLGRPAWTKLPSPMARLFFGEMAEELLLEGQQVMPSRLQEKGYTFIYRDIEEALRAIYNK</sequence>
<reference evidence="5" key="1">
    <citation type="submission" date="2019-11" db="EMBL/GenBank/DDBJ databases">
        <title>Genome sequence of Heliorestis convoluta strain HH, an alkaliphilic and minimalistic phototrophic bacterium from a soda lake in Egypt.</title>
        <authorList>
            <person name="Dewey E.D."/>
            <person name="Stokes L.M."/>
            <person name="Burchell B.M."/>
            <person name="Shaffer K.N."/>
            <person name="Huntington A.M."/>
            <person name="Baker J.M."/>
            <person name="Nadendla S."/>
            <person name="Giglio M.G."/>
            <person name="Touchman J.W."/>
            <person name="Blankenship R.E."/>
            <person name="Madigan M.T."/>
            <person name="Sattley W.M."/>
        </authorList>
    </citation>
    <scope>NUCLEOTIDE SEQUENCE [LARGE SCALE GENOMIC DNA]</scope>
    <source>
        <strain evidence="5">HH</strain>
    </source>
</reference>
<dbReference type="Pfam" id="PF08338">
    <property type="entry name" value="DUF1731"/>
    <property type="match status" value="1"/>
</dbReference>
<dbReference type="SUPFAM" id="SSF51735">
    <property type="entry name" value="NAD(P)-binding Rossmann-fold domains"/>
    <property type="match status" value="1"/>
</dbReference>
<dbReference type="RefSeq" id="WP_162008032.1">
    <property type="nucleotide sequence ID" value="NZ_CP045875.1"/>
</dbReference>
<comment type="similarity">
    <text evidence="1">Belongs to the NAD(P)-dependent epimerase/dehydratase family. SDR39U1 subfamily.</text>
</comment>
<proteinExistence type="inferred from homology"/>
<gene>
    <name evidence="4" type="ORF">FTV88_2656</name>
</gene>
<accession>A0A5Q2N4D4</accession>
<dbReference type="CDD" id="cd05242">
    <property type="entry name" value="SDR_a8"/>
    <property type="match status" value="1"/>
</dbReference>
<evidence type="ECO:0000259" key="2">
    <source>
        <dbReference type="Pfam" id="PF01370"/>
    </source>
</evidence>
<dbReference type="KEGG" id="hcv:FTV88_2656"/>
<keyword evidence="5" id="KW-1185">Reference proteome</keyword>
<dbReference type="Proteomes" id="UP000366051">
    <property type="component" value="Chromosome"/>
</dbReference>
<dbReference type="Pfam" id="PF01370">
    <property type="entry name" value="Epimerase"/>
    <property type="match status" value="1"/>
</dbReference>
<feature type="domain" description="DUF1731" evidence="3">
    <location>
        <begin position="261"/>
        <end position="307"/>
    </location>
</feature>
<dbReference type="NCBIfam" id="TIGR01777">
    <property type="entry name" value="yfcH"/>
    <property type="match status" value="1"/>
</dbReference>
<evidence type="ECO:0000259" key="3">
    <source>
        <dbReference type="Pfam" id="PF08338"/>
    </source>
</evidence>
<evidence type="ECO:0000313" key="5">
    <source>
        <dbReference type="Proteomes" id="UP000366051"/>
    </source>
</evidence>
<feature type="domain" description="NAD-dependent epimerase/dehydratase" evidence="2">
    <location>
        <begin position="4"/>
        <end position="227"/>
    </location>
</feature>
<dbReference type="EMBL" id="CP045875">
    <property type="protein sequence ID" value="QGG48749.1"/>
    <property type="molecule type" value="Genomic_DNA"/>
</dbReference>
<dbReference type="InterPro" id="IPR036291">
    <property type="entry name" value="NAD(P)-bd_dom_sf"/>
</dbReference>
<dbReference type="InterPro" id="IPR001509">
    <property type="entry name" value="Epimerase_deHydtase"/>
</dbReference>